<dbReference type="AlphaFoldDB" id="A0A1S7FWQ1"/>
<dbReference type="RefSeq" id="WP_036059443.1">
    <property type="nucleotide sequence ID" value="NZ_CP011102.1"/>
</dbReference>
<accession>A0A1S7FWQ1</accession>
<protein>
    <recommendedName>
        <fullName evidence="2">DUF4352 domain-containing protein</fullName>
    </recommendedName>
</protein>
<dbReference type="KEGG" id="lwi:UE46_12915"/>
<dbReference type="Proteomes" id="UP000223060">
    <property type="component" value="Chromosome"/>
</dbReference>
<evidence type="ECO:0000259" key="2">
    <source>
        <dbReference type="Pfam" id="PF11611"/>
    </source>
</evidence>
<evidence type="ECO:0000256" key="1">
    <source>
        <dbReference type="ARBA" id="ARBA00022729"/>
    </source>
</evidence>
<proteinExistence type="predicted"/>
<organism evidence="3 4">
    <name type="scientific">Listeria weihenstephanensis</name>
    <dbReference type="NCBI Taxonomy" id="1006155"/>
    <lineage>
        <taxon>Bacteria</taxon>
        <taxon>Bacillati</taxon>
        <taxon>Bacillota</taxon>
        <taxon>Bacilli</taxon>
        <taxon>Bacillales</taxon>
        <taxon>Listeriaceae</taxon>
        <taxon>Listeria</taxon>
    </lineage>
</organism>
<dbReference type="InterPro" id="IPR029051">
    <property type="entry name" value="DUF4352"/>
</dbReference>
<dbReference type="EMBL" id="CP011102">
    <property type="protein sequence ID" value="AQY51833.1"/>
    <property type="molecule type" value="Genomic_DNA"/>
</dbReference>
<sequence length="149" mass="16272">MNKLVALISVIVIASMIALGGCGKASASSDINRELGTKDLKIKPIKITREKAVSDRKVILKVEVAVKNKSKAAQGIGAGNFSLKDPNHTNYRMYGMKEDSLGHTIAPGQEMNGNIYFEIPVDLEEGWMSYTPEPGHDKAAEWLIVFPKD</sequence>
<dbReference type="Gene3D" id="2.60.40.1240">
    <property type="match status" value="1"/>
</dbReference>
<reference evidence="4" key="1">
    <citation type="submission" date="2015-03" db="EMBL/GenBank/DDBJ databases">
        <authorList>
            <person name="Ferrari E."/>
            <person name="Walter M.C."/>
            <person name="Huptas C."/>
            <person name="Scherer S."/>
            <person name="Mueller-Herbst S."/>
        </authorList>
    </citation>
    <scope>NUCLEOTIDE SEQUENCE [LARGE SCALE GENOMIC DNA]</scope>
    <source>
        <strain evidence="4">LWP01</strain>
    </source>
</reference>
<keyword evidence="4" id="KW-1185">Reference proteome</keyword>
<dbReference type="Pfam" id="PF11611">
    <property type="entry name" value="DUF4352"/>
    <property type="match status" value="1"/>
</dbReference>
<name>A0A1S7FWQ1_9LIST</name>
<gene>
    <name evidence="3" type="ORF">UE46_12915</name>
</gene>
<dbReference type="PROSITE" id="PS51257">
    <property type="entry name" value="PROKAR_LIPOPROTEIN"/>
    <property type="match status" value="1"/>
</dbReference>
<dbReference type="InterPro" id="IPR029050">
    <property type="entry name" value="Immunoprotect_excell_Ig-like"/>
</dbReference>
<evidence type="ECO:0000313" key="4">
    <source>
        <dbReference type="Proteomes" id="UP000223060"/>
    </source>
</evidence>
<evidence type="ECO:0000313" key="3">
    <source>
        <dbReference type="EMBL" id="AQY51833.1"/>
    </source>
</evidence>
<feature type="domain" description="DUF4352" evidence="2">
    <location>
        <begin position="53"/>
        <end position="134"/>
    </location>
</feature>
<keyword evidence="1" id="KW-0732">Signal</keyword>